<dbReference type="AlphaFoldDB" id="A0AAW0BVY4"/>
<proteinExistence type="predicted"/>
<evidence type="ECO:0000256" key="2">
    <source>
        <dbReference type="SAM" id="Phobius"/>
    </source>
</evidence>
<evidence type="ECO:0000313" key="3">
    <source>
        <dbReference type="EMBL" id="KAK7030489.1"/>
    </source>
</evidence>
<comment type="caution">
    <text evidence="3">The sequence shown here is derived from an EMBL/GenBank/DDBJ whole genome shotgun (WGS) entry which is preliminary data.</text>
</comment>
<sequence>MSPISITRSVTFGLATLFGLIILALNADLLAVGNQYGDYTVFDFQGLGVAVGIMNLLVFPTFLVVGAIRKNAIVTSNIVELPVIGILILLWIVESALISRLAPPGGFQCDALKGYGFQGDDVAFTSCQKLVAVQAFSFLAWIHLMLYTFLAIGLCLAGKASWHAGETSPGTSTSAKPTENTTYATGA</sequence>
<evidence type="ECO:0000256" key="1">
    <source>
        <dbReference type="SAM" id="MobiDB-lite"/>
    </source>
</evidence>
<name>A0AAW0BVY4_9AGAR</name>
<gene>
    <name evidence="3" type="ORF">VNI00_014077</name>
</gene>
<dbReference type="Proteomes" id="UP001383192">
    <property type="component" value="Unassembled WGS sequence"/>
</dbReference>
<feature type="compositionally biased region" description="Polar residues" evidence="1">
    <location>
        <begin position="168"/>
        <end position="187"/>
    </location>
</feature>
<feature type="transmembrane region" description="Helical" evidence="2">
    <location>
        <begin position="138"/>
        <end position="157"/>
    </location>
</feature>
<organism evidence="3 4">
    <name type="scientific">Paramarasmius palmivorus</name>
    <dbReference type="NCBI Taxonomy" id="297713"/>
    <lineage>
        <taxon>Eukaryota</taxon>
        <taxon>Fungi</taxon>
        <taxon>Dikarya</taxon>
        <taxon>Basidiomycota</taxon>
        <taxon>Agaricomycotina</taxon>
        <taxon>Agaricomycetes</taxon>
        <taxon>Agaricomycetidae</taxon>
        <taxon>Agaricales</taxon>
        <taxon>Marasmiineae</taxon>
        <taxon>Marasmiaceae</taxon>
        <taxon>Paramarasmius</taxon>
    </lineage>
</organism>
<protein>
    <recommendedName>
        <fullName evidence="5">MARVEL domain-containing protein</fullName>
    </recommendedName>
</protein>
<accession>A0AAW0BVY4</accession>
<dbReference type="EMBL" id="JAYKXP010000075">
    <property type="protein sequence ID" value="KAK7030489.1"/>
    <property type="molecule type" value="Genomic_DNA"/>
</dbReference>
<feature type="transmembrane region" description="Helical" evidence="2">
    <location>
        <begin position="72"/>
        <end position="93"/>
    </location>
</feature>
<feature type="region of interest" description="Disordered" evidence="1">
    <location>
        <begin position="165"/>
        <end position="187"/>
    </location>
</feature>
<evidence type="ECO:0000313" key="4">
    <source>
        <dbReference type="Proteomes" id="UP001383192"/>
    </source>
</evidence>
<feature type="transmembrane region" description="Helical" evidence="2">
    <location>
        <begin position="12"/>
        <end position="32"/>
    </location>
</feature>
<keyword evidence="2" id="KW-0812">Transmembrane</keyword>
<keyword evidence="2" id="KW-0472">Membrane</keyword>
<reference evidence="3 4" key="1">
    <citation type="submission" date="2024-01" db="EMBL/GenBank/DDBJ databases">
        <title>A draft genome for a cacao thread blight-causing isolate of Paramarasmius palmivorus.</title>
        <authorList>
            <person name="Baruah I.K."/>
            <person name="Bukari Y."/>
            <person name="Amoako-Attah I."/>
            <person name="Meinhardt L.W."/>
            <person name="Bailey B.A."/>
            <person name="Cohen S.P."/>
        </authorList>
    </citation>
    <scope>NUCLEOTIDE SEQUENCE [LARGE SCALE GENOMIC DNA]</scope>
    <source>
        <strain evidence="3 4">GH-12</strain>
    </source>
</reference>
<keyword evidence="2" id="KW-1133">Transmembrane helix</keyword>
<keyword evidence="4" id="KW-1185">Reference proteome</keyword>
<feature type="transmembrane region" description="Helical" evidence="2">
    <location>
        <begin position="44"/>
        <end position="65"/>
    </location>
</feature>
<evidence type="ECO:0008006" key="5">
    <source>
        <dbReference type="Google" id="ProtNLM"/>
    </source>
</evidence>